<dbReference type="EMBL" id="CP013200">
    <property type="protein sequence ID" value="ALO67974.1"/>
    <property type="molecule type" value="Genomic_DNA"/>
</dbReference>
<evidence type="ECO:0008006" key="4">
    <source>
        <dbReference type="Google" id="ProtNLM"/>
    </source>
</evidence>
<dbReference type="AlphaFoldDB" id="A0A0S2M2Y9"/>
<evidence type="ECO:0000256" key="1">
    <source>
        <dbReference type="SAM" id="Phobius"/>
    </source>
</evidence>
<keyword evidence="1" id="KW-1133">Transmembrane helix</keyword>
<accession>A0A0S2M2Y9</accession>
<evidence type="ECO:0000313" key="3">
    <source>
        <dbReference type="Proteomes" id="UP000059574"/>
    </source>
</evidence>
<sequence>MTRLNTRALPLLIVSPSCSLILAVVLFLILRALIPSQIARHVGPDGVGYSSTALIMAVIFAAAILPFLIGGALARGFFRDGHWFPTQKAVVVCFVSLGYGILGVALGTIVGLVGLDQNEVSGNSVAMGMLGFLLFFTAAVCAYAALLPRAKPEPLV</sequence>
<feature type="transmembrane region" description="Helical" evidence="1">
    <location>
        <begin position="90"/>
        <end position="113"/>
    </location>
</feature>
<evidence type="ECO:0000313" key="2">
    <source>
        <dbReference type="EMBL" id="ALO67974.1"/>
    </source>
</evidence>
<keyword evidence="1" id="KW-0812">Transmembrane</keyword>
<feature type="transmembrane region" description="Helical" evidence="1">
    <location>
        <begin position="125"/>
        <end position="146"/>
    </location>
</feature>
<protein>
    <recommendedName>
        <fullName evidence="4">DUF1648 domain-containing protein</fullName>
    </recommendedName>
</protein>
<reference evidence="2 3" key="2">
    <citation type="journal article" date="2016" name="J. Biotechnol.">
        <title>Complete genome sequence of Arthrobacter alpinus ERGS4:06, a yellow pigmented bacterium tolerant to cold and radiations isolated from Sikkim Himalaya.</title>
        <authorList>
            <person name="Kumar R."/>
            <person name="Singh D."/>
            <person name="Swarnkar M.K."/>
            <person name="Singh A.K."/>
            <person name="Kumar S."/>
        </authorList>
    </citation>
    <scope>NUCLEOTIDE SEQUENCE [LARGE SCALE GENOMIC DNA]</scope>
    <source>
        <strain evidence="2 3">ERGS4:06</strain>
    </source>
</reference>
<gene>
    <name evidence="2" type="ORF">AS189_17635</name>
</gene>
<keyword evidence="1" id="KW-0472">Membrane</keyword>
<feature type="transmembrane region" description="Helical" evidence="1">
    <location>
        <begin position="12"/>
        <end position="34"/>
    </location>
</feature>
<dbReference type="Proteomes" id="UP000059574">
    <property type="component" value="Chromosome"/>
</dbReference>
<name>A0A0S2M2Y9_9MICC</name>
<organism evidence="2 3">
    <name type="scientific">Arthrobacter alpinus</name>
    <dbReference type="NCBI Taxonomy" id="656366"/>
    <lineage>
        <taxon>Bacteria</taxon>
        <taxon>Bacillati</taxon>
        <taxon>Actinomycetota</taxon>
        <taxon>Actinomycetes</taxon>
        <taxon>Micrococcales</taxon>
        <taxon>Micrococcaceae</taxon>
        <taxon>Arthrobacter</taxon>
    </lineage>
</organism>
<proteinExistence type="predicted"/>
<reference evidence="3" key="1">
    <citation type="submission" date="2015-11" db="EMBL/GenBank/DDBJ databases">
        <authorList>
            <person name="Kumar R."/>
            <person name="Singh D."/>
            <person name="Swarnkar M.K."/>
            <person name="Singh A.K."/>
            <person name="Kumar S."/>
        </authorList>
    </citation>
    <scope>NUCLEOTIDE SEQUENCE [LARGE SCALE GENOMIC DNA]</scope>
    <source>
        <strain evidence="3">ERGS4:06</strain>
    </source>
</reference>
<feature type="transmembrane region" description="Helical" evidence="1">
    <location>
        <begin position="54"/>
        <end position="78"/>
    </location>
</feature>